<keyword evidence="3" id="KW-1185">Reference proteome</keyword>
<evidence type="ECO:0000313" key="3">
    <source>
        <dbReference type="Proteomes" id="UP000688137"/>
    </source>
</evidence>
<dbReference type="GO" id="GO:0006396">
    <property type="term" value="P:RNA processing"/>
    <property type="evidence" value="ECO:0007669"/>
    <property type="project" value="InterPro"/>
</dbReference>
<dbReference type="InterPro" id="IPR023797">
    <property type="entry name" value="RNA3'_phos_cyclase_dom"/>
</dbReference>
<evidence type="ECO:0000259" key="1">
    <source>
        <dbReference type="Pfam" id="PF01137"/>
    </source>
</evidence>
<dbReference type="EMBL" id="CAJJDM010000136">
    <property type="protein sequence ID" value="CAD8107274.1"/>
    <property type="molecule type" value="Genomic_DNA"/>
</dbReference>
<dbReference type="OMA" id="YNEGGGQ"/>
<gene>
    <name evidence="2" type="ORF">PPRIM_AZ9-3.1.T1330086</name>
</gene>
<name>A0A8S1PW43_PARPR</name>
<proteinExistence type="predicted"/>
<dbReference type="GO" id="GO:0003963">
    <property type="term" value="F:RNA-3'-phosphate cyclase activity"/>
    <property type="evidence" value="ECO:0007669"/>
    <property type="project" value="TreeGrafter"/>
</dbReference>
<evidence type="ECO:0000313" key="2">
    <source>
        <dbReference type="EMBL" id="CAD8107274.1"/>
    </source>
</evidence>
<comment type="caution">
    <text evidence="2">The sequence shown here is derived from an EMBL/GenBank/DDBJ whole genome shotgun (WGS) entry which is preliminary data.</text>
</comment>
<feature type="domain" description="RNA 3'-terminal phosphate cyclase" evidence="1">
    <location>
        <begin position="12"/>
        <end position="332"/>
    </location>
</feature>
<organism evidence="2 3">
    <name type="scientific">Paramecium primaurelia</name>
    <dbReference type="NCBI Taxonomy" id="5886"/>
    <lineage>
        <taxon>Eukaryota</taxon>
        <taxon>Sar</taxon>
        <taxon>Alveolata</taxon>
        <taxon>Ciliophora</taxon>
        <taxon>Intramacronucleata</taxon>
        <taxon>Oligohymenophorea</taxon>
        <taxon>Peniculida</taxon>
        <taxon>Parameciidae</taxon>
        <taxon>Paramecium</taxon>
    </lineage>
</organism>
<dbReference type="InterPro" id="IPR000228">
    <property type="entry name" value="RNA3'_term_phos_cyc"/>
</dbReference>
<dbReference type="Proteomes" id="UP000688137">
    <property type="component" value="Unassembled WGS sequence"/>
</dbReference>
<dbReference type="PANTHER" id="PTHR11096">
    <property type="entry name" value="RNA 3' TERMINAL PHOSPHATE CYCLASE"/>
    <property type="match status" value="1"/>
</dbReference>
<protein>
    <recommendedName>
        <fullName evidence="1">RNA 3'-terminal phosphate cyclase domain-containing protein</fullName>
    </recommendedName>
</protein>
<dbReference type="AlphaFoldDB" id="A0A8S1PW43"/>
<dbReference type="PIRSF" id="PIRSF005378">
    <property type="entry name" value="RNA3'_term_phos_cycl_euk"/>
    <property type="match status" value="1"/>
</dbReference>
<accession>A0A8S1PW43</accession>
<sequence>MNQNIIIIDGSYNEGGGQMFRSALALSVLLQKQFKIINIRSNRPNPGINNQLLNQITLITKIIKSEVEGLQLGSQEFSFRPLEKFIPQDIVCQAQTAQSITLILQSLLPISINTQKQISITIHGGTYLNHCPTIQAWSTIFVPLINQMGLKCEVHVLKEGYYPQGGGLIQAVLNPIKNTLNLLIKKEFTKINKLNCTYLLGSPCDIQIFDHQIVNDLKQYTENGQLIINSEIKNVNSKKFKKCYGISLMSHSNLNSYDYTIINDSDKSIEETLVNVINYAKQQLEQQTCFDEHHQDQLILLMSLAKGKSEILVGKPSSHTESLIYVIQKFLPECLIEFEKTNIKDNFIISVQGVGYMFE</sequence>
<dbReference type="Pfam" id="PF01137">
    <property type="entry name" value="RTC"/>
    <property type="match status" value="1"/>
</dbReference>
<reference evidence="2" key="1">
    <citation type="submission" date="2021-01" db="EMBL/GenBank/DDBJ databases">
        <authorList>
            <consortium name="Genoscope - CEA"/>
            <person name="William W."/>
        </authorList>
    </citation>
    <scope>NUCLEOTIDE SEQUENCE</scope>
</reference>
<dbReference type="PANTHER" id="PTHR11096:SF0">
    <property type="entry name" value="RNA 3'-TERMINAL PHOSPHATE CYCLASE"/>
    <property type="match status" value="1"/>
</dbReference>
<dbReference type="GO" id="GO:0005634">
    <property type="term" value="C:nucleus"/>
    <property type="evidence" value="ECO:0007669"/>
    <property type="project" value="TreeGrafter"/>
</dbReference>